<dbReference type="AlphaFoldDB" id="L1J1C0"/>
<reference evidence="3" key="3">
    <citation type="submission" date="2016-03" db="UniProtKB">
        <authorList>
            <consortium name="EnsemblProtists"/>
        </authorList>
    </citation>
    <scope>IDENTIFICATION</scope>
</reference>
<dbReference type="Proteomes" id="UP000011087">
    <property type="component" value="Unassembled WGS sequence"/>
</dbReference>
<reference evidence="2 4" key="1">
    <citation type="journal article" date="2012" name="Nature">
        <title>Algal genomes reveal evolutionary mosaicism and the fate of nucleomorphs.</title>
        <authorList>
            <consortium name="DOE Joint Genome Institute"/>
            <person name="Curtis B.A."/>
            <person name="Tanifuji G."/>
            <person name="Burki F."/>
            <person name="Gruber A."/>
            <person name="Irimia M."/>
            <person name="Maruyama S."/>
            <person name="Arias M.C."/>
            <person name="Ball S.G."/>
            <person name="Gile G.H."/>
            <person name="Hirakawa Y."/>
            <person name="Hopkins J.F."/>
            <person name="Kuo A."/>
            <person name="Rensing S.A."/>
            <person name="Schmutz J."/>
            <person name="Symeonidi A."/>
            <person name="Elias M."/>
            <person name="Eveleigh R.J."/>
            <person name="Herman E.K."/>
            <person name="Klute M.J."/>
            <person name="Nakayama T."/>
            <person name="Obornik M."/>
            <person name="Reyes-Prieto A."/>
            <person name="Armbrust E.V."/>
            <person name="Aves S.J."/>
            <person name="Beiko R.G."/>
            <person name="Coutinho P."/>
            <person name="Dacks J.B."/>
            <person name="Durnford D.G."/>
            <person name="Fast N.M."/>
            <person name="Green B.R."/>
            <person name="Grisdale C.J."/>
            <person name="Hempel F."/>
            <person name="Henrissat B."/>
            <person name="Hoppner M.P."/>
            <person name="Ishida K."/>
            <person name="Kim E."/>
            <person name="Koreny L."/>
            <person name="Kroth P.G."/>
            <person name="Liu Y."/>
            <person name="Malik S.B."/>
            <person name="Maier U.G."/>
            <person name="McRose D."/>
            <person name="Mock T."/>
            <person name="Neilson J.A."/>
            <person name="Onodera N.T."/>
            <person name="Poole A.M."/>
            <person name="Pritham E.J."/>
            <person name="Richards T.A."/>
            <person name="Rocap G."/>
            <person name="Roy S.W."/>
            <person name="Sarai C."/>
            <person name="Schaack S."/>
            <person name="Shirato S."/>
            <person name="Slamovits C.H."/>
            <person name="Spencer D.F."/>
            <person name="Suzuki S."/>
            <person name="Worden A.Z."/>
            <person name="Zauner S."/>
            <person name="Barry K."/>
            <person name="Bell C."/>
            <person name="Bharti A.K."/>
            <person name="Crow J.A."/>
            <person name="Grimwood J."/>
            <person name="Kramer R."/>
            <person name="Lindquist E."/>
            <person name="Lucas S."/>
            <person name="Salamov A."/>
            <person name="McFadden G.I."/>
            <person name="Lane C.E."/>
            <person name="Keeling P.J."/>
            <person name="Gray M.W."/>
            <person name="Grigoriev I.V."/>
            <person name="Archibald J.M."/>
        </authorList>
    </citation>
    <scope>NUCLEOTIDE SEQUENCE</scope>
    <source>
        <strain evidence="2 4">CCMP2712</strain>
    </source>
</reference>
<evidence type="ECO:0000256" key="1">
    <source>
        <dbReference type="SAM" id="Phobius"/>
    </source>
</evidence>
<dbReference type="HOGENOM" id="CLU_1149075_0_0_1"/>
<evidence type="ECO:0000313" key="3">
    <source>
        <dbReference type="EnsemblProtists" id="EKX41939"/>
    </source>
</evidence>
<accession>L1J1C0</accession>
<proteinExistence type="predicted"/>
<dbReference type="RefSeq" id="XP_005828919.1">
    <property type="nucleotide sequence ID" value="XM_005828862.1"/>
</dbReference>
<reference evidence="4" key="2">
    <citation type="submission" date="2012-11" db="EMBL/GenBank/DDBJ databases">
        <authorList>
            <person name="Kuo A."/>
            <person name="Curtis B.A."/>
            <person name="Tanifuji G."/>
            <person name="Burki F."/>
            <person name="Gruber A."/>
            <person name="Irimia M."/>
            <person name="Maruyama S."/>
            <person name="Arias M.C."/>
            <person name="Ball S.G."/>
            <person name="Gile G.H."/>
            <person name="Hirakawa Y."/>
            <person name="Hopkins J.F."/>
            <person name="Rensing S.A."/>
            <person name="Schmutz J."/>
            <person name="Symeonidi A."/>
            <person name="Elias M."/>
            <person name="Eveleigh R.J."/>
            <person name="Herman E.K."/>
            <person name="Klute M.J."/>
            <person name="Nakayama T."/>
            <person name="Obornik M."/>
            <person name="Reyes-Prieto A."/>
            <person name="Armbrust E.V."/>
            <person name="Aves S.J."/>
            <person name="Beiko R.G."/>
            <person name="Coutinho P."/>
            <person name="Dacks J.B."/>
            <person name="Durnford D.G."/>
            <person name="Fast N.M."/>
            <person name="Green B.R."/>
            <person name="Grisdale C."/>
            <person name="Hempe F."/>
            <person name="Henrissat B."/>
            <person name="Hoppner M.P."/>
            <person name="Ishida K.-I."/>
            <person name="Kim E."/>
            <person name="Koreny L."/>
            <person name="Kroth P.G."/>
            <person name="Liu Y."/>
            <person name="Malik S.-B."/>
            <person name="Maier U.G."/>
            <person name="McRose D."/>
            <person name="Mock T."/>
            <person name="Neilson J.A."/>
            <person name="Onodera N.T."/>
            <person name="Poole A.M."/>
            <person name="Pritham E.J."/>
            <person name="Richards T.A."/>
            <person name="Rocap G."/>
            <person name="Roy S.W."/>
            <person name="Sarai C."/>
            <person name="Schaack S."/>
            <person name="Shirato S."/>
            <person name="Slamovits C.H."/>
            <person name="Spencer D.F."/>
            <person name="Suzuki S."/>
            <person name="Worden A.Z."/>
            <person name="Zauner S."/>
            <person name="Barry K."/>
            <person name="Bell C."/>
            <person name="Bharti A.K."/>
            <person name="Crow J.A."/>
            <person name="Grimwood J."/>
            <person name="Kramer R."/>
            <person name="Lindquist E."/>
            <person name="Lucas S."/>
            <person name="Salamov A."/>
            <person name="McFadden G.I."/>
            <person name="Lane C.E."/>
            <person name="Keeling P.J."/>
            <person name="Gray M.W."/>
            <person name="Grigoriev I.V."/>
            <person name="Archibald J.M."/>
        </authorList>
    </citation>
    <scope>NUCLEOTIDE SEQUENCE</scope>
    <source>
        <strain evidence="4">CCMP2712</strain>
    </source>
</reference>
<feature type="transmembrane region" description="Helical" evidence="1">
    <location>
        <begin position="43"/>
        <end position="66"/>
    </location>
</feature>
<protein>
    <submittedName>
        <fullName evidence="2 3">Uncharacterized protein</fullName>
    </submittedName>
</protein>
<organism evidence="2">
    <name type="scientific">Guillardia theta (strain CCMP2712)</name>
    <name type="common">Cryptophyte</name>
    <dbReference type="NCBI Taxonomy" id="905079"/>
    <lineage>
        <taxon>Eukaryota</taxon>
        <taxon>Cryptophyceae</taxon>
        <taxon>Pyrenomonadales</taxon>
        <taxon>Geminigeraceae</taxon>
        <taxon>Guillardia</taxon>
    </lineage>
</organism>
<keyword evidence="4" id="KW-1185">Reference proteome</keyword>
<dbReference type="GeneID" id="17298563"/>
<dbReference type="EnsemblProtists" id="EKX41939">
    <property type="protein sequence ID" value="EKX41939"/>
    <property type="gene ID" value="GUITHDRAFT_112075"/>
</dbReference>
<evidence type="ECO:0000313" key="2">
    <source>
        <dbReference type="EMBL" id="EKX41939.1"/>
    </source>
</evidence>
<keyword evidence="1" id="KW-0472">Membrane</keyword>
<keyword evidence="1" id="KW-1133">Transmembrane helix</keyword>
<dbReference type="KEGG" id="gtt:GUITHDRAFT_112075"/>
<name>L1J1C0_GUITC</name>
<sequence>MAAVVALGGMRGGRPRMVRNHEKKRLVTQSVVKVKNLDERDAFGVKAVVAGLLALVLFVGVSVNVLHKQQRRLEMQQMLYNQWGIHDHNEHWGGVGSENYHTAKWDNTGSNQDYHPRDGTSATADAMEPKWWRPGPGANSEYTGHDMDGELFNPPDEKIFKPFYMKSVGKASTQQLFDVDGPSPRDPPRSSWARAGKGTTSWMLKHEGPLLASSQEKHESPHPLKDVTAMQVQVGPCLPCAL</sequence>
<keyword evidence="1" id="KW-0812">Transmembrane</keyword>
<dbReference type="PaxDb" id="55529-EKX41939"/>
<gene>
    <name evidence="2" type="ORF">GUITHDRAFT_112075</name>
</gene>
<evidence type="ECO:0000313" key="4">
    <source>
        <dbReference type="Proteomes" id="UP000011087"/>
    </source>
</evidence>
<dbReference type="EMBL" id="JH993020">
    <property type="protein sequence ID" value="EKX41939.1"/>
    <property type="molecule type" value="Genomic_DNA"/>
</dbReference>